<feature type="compositionally biased region" description="Acidic residues" evidence="1">
    <location>
        <begin position="165"/>
        <end position="179"/>
    </location>
</feature>
<feature type="compositionally biased region" description="Polar residues" evidence="1">
    <location>
        <begin position="147"/>
        <end position="156"/>
    </location>
</feature>
<dbReference type="PANTHER" id="PTHR23232">
    <property type="entry name" value="KRAB DOMAIN C2H2 ZINC FINGER"/>
    <property type="match status" value="1"/>
</dbReference>
<dbReference type="AlphaFoldDB" id="A0A8C5U113"/>
<dbReference type="OrthoDB" id="8922241at2759"/>
<reference evidence="3" key="1">
    <citation type="submission" date="2025-08" db="UniProtKB">
        <authorList>
            <consortium name="Ensembl"/>
        </authorList>
    </citation>
    <scope>IDENTIFICATION</scope>
</reference>
<feature type="region of interest" description="Disordered" evidence="1">
    <location>
        <begin position="135"/>
        <end position="186"/>
    </location>
</feature>
<dbReference type="CDD" id="cd07765">
    <property type="entry name" value="KRAB_A-box"/>
    <property type="match status" value="1"/>
</dbReference>
<organism evidence="3 4">
    <name type="scientific">Malurus cyaneus samueli</name>
    <dbReference type="NCBI Taxonomy" id="2593467"/>
    <lineage>
        <taxon>Eukaryota</taxon>
        <taxon>Metazoa</taxon>
        <taxon>Chordata</taxon>
        <taxon>Craniata</taxon>
        <taxon>Vertebrata</taxon>
        <taxon>Euteleostomi</taxon>
        <taxon>Archelosauria</taxon>
        <taxon>Archosauria</taxon>
        <taxon>Dinosauria</taxon>
        <taxon>Saurischia</taxon>
        <taxon>Theropoda</taxon>
        <taxon>Coelurosauria</taxon>
        <taxon>Aves</taxon>
        <taxon>Neognathae</taxon>
        <taxon>Neoaves</taxon>
        <taxon>Telluraves</taxon>
        <taxon>Australaves</taxon>
        <taxon>Passeriformes</taxon>
        <taxon>Meliphagoidea</taxon>
        <taxon>Maluridae</taxon>
        <taxon>Malurus</taxon>
    </lineage>
</organism>
<feature type="domain" description="KRAB" evidence="2">
    <location>
        <begin position="83"/>
        <end position="154"/>
    </location>
</feature>
<evidence type="ECO:0000259" key="2">
    <source>
        <dbReference type="PROSITE" id="PS50805"/>
    </source>
</evidence>
<dbReference type="Ensembl" id="ENSMCST00000015463.1">
    <property type="protein sequence ID" value="ENSMCSP00000015076.1"/>
    <property type="gene ID" value="ENSMCSG00000010630.1"/>
</dbReference>
<feature type="region of interest" description="Disordered" evidence="1">
    <location>
        <begin position="1"/>
        <end position="26"/>
    </location>
</feature>
<protein>
    <recommendedName>
        <fullName evidence="2">KRAB domain-containing protein</fullName>
    </recommendedName>
</protein>
<evidence type="ECO:0000313" key="4">
    <source>
        <dbReference type="Proteomes" id="UP000694560"/>
    </source>
</evidence>
<dbReference type="SMART" id="SM00349">
    <property type="entry name" value="KRAB"/>
    <property type="match status" value="1"/>
</dbReference>
<dbReference type="Pfam" id="PF01352">
    <property type="entry name" value="KRAB"/>
    <property type="match status" value="1"/>
</dbReference>
<accession>A0A8C5U113</accession>
<reference evidence="3" key="2">
    <citation type="submission" date="2025-09" db="UniProtKB">
        <authorList>
            <consortium name="Ensembl"/>
        </authorList>
    </citation>
    <scope>IDENTIFICATION</scope>
</reference>
<keyword evidence="4" id="KW-1185">Reference proteome</keyword>
<dbReference type="PROSITE" id="PS50805">
    <property type="entry name" value="KRAB"/>
    <property type="match status" value="1"/>
</dbReference>
<proteinExistence type="predicted"/>
<evidence type="ECO:0000313" key="3">
    <source>
        <dbReference type="Ensembl" id="ENSMCSP00000015076.1"/>
    </source>
</evidence>
<dbReference type="InterPro" id="IPR050169">
    <property type="entry name" value="Krueppel_C2H2_ZnF"/>
</dbReference>
<dbReference type="Proteomes" id="UP000694560">
    <property type="component" value="Unplaced"/>
</dbReference>
<dbReference type="PANTHER" id="PTHR23232:SF118">
    <property type="entry name" value="ZINC FINGER PROTEIN 746"/>
    <property type="match status" value="1"/>
</dbReference>
<dbReference type="InterPro" id="IPR001909">
    <property type="entry name" value="KRAB"/>
</dbReference>
<dbReference type="SUPFAM" id="SSF109640">
    <property type="entry name" value="KRAB domain (Kruppel-associated box)"/>
    <property type="match status" value="1"/>
</dbReference>
<sequence>MSRAVTKPLSPKSPTGVGQPPAEGSASRTECAERRLLACENLVGELGSSLAALGTLLQGYGQLQQRLLNLENLLKNRNFWILRLPPDSRGEIPKLEWKRLEHWQKDLYRAVMRSNYETLVSLDYAVSKPDILSQIEKDEDLSDKEGQQSPWTQTGDSQERPQAPEEMDEIDEASGDEIPLETVPGRCQEEVAVSPLC</sequence>
<dbReference type="InterPro" id="IPR036051">
    <property type="entry name" value="KRAB_dom_sf"/>
</dbReference>
<evidence type="ECO:0000256" key="1">
    <source>
        <dbReference type="SAM" id="MobiDB-lite"/>
    </source>
</evidence>
<dbReference type="GO" id="GO:0006355">
    <property type="term" value="P:regulation of DNA-templated transcription"/>
    <property type="evidence" value="ECO:0007669"/>
    <property type="project" value="InterPro"/>
</dbReference>
<name>A0A8C5U113_9PASS</name>
<dbReference type="Gene3D" id="6.10.140.140">
    <property type="match status" value="1"/>
</dbReference>